<proteinExistence type="predicted"/>
<comment type="caution">
    <text evidence="3">The sequence shown here is derived from an EMBL/GenBank/DDBJ whole genome shotgun (WGS) entry which is preliminary data.</text>
</comment>
<evidence type="ECO:0000259" key="2">
    <source>
        <dbReference type="PROSITE" id="PS50975"/>
    </source>
</evidence>
<keyword evidence="4" id="KW-1185">Reference proteome</keyword>
<dbReference type="GO" id="GO:0046872">
    <property type="term" value="F:metal ion binding"/>
    <property type="evidence" value="ECO:0007669"/>
    <property type="project" value="InterPro"/>
</dbReference>
<dbReference type="PROSITE" id="PS00867">
    <property type="entry name" value="CPSASE_2"/>
    <property type="match status" value="1"/>
</dbReference>
<evidence type="ECO:0000256" key="1">
    <source>
        <dbReference type="PROSITE-ProRule" id="PRU00409"/>
    </source>
</evidence>
<dbReference type="Proteomes" id="UP000627538">
    <property type="component" value="Unassembled WGS sequence"/>
</dbReference>
<dbReference type="Gene3D" id="3.30.470.20">
    <property type="entry name" value="ATP-grasp fold, B domain"/>
    <property type="match status" value="1"/>
</dbReference>
<name>A0A8I0GAU3_9ACTO</name>
<sequence length="414" mass="46088">MAIADGYGNDDFVPVILGTGLGAYTIARSLHMAYGVRSLALGRARLGETAHSAILDVIEVPNFDQPDTVIATLREVAGKFPTRRPILFSTIEMYSTIIAEHHDELARLYTLPCIDAEAQRTLAEKDHFYAACDRAGLVYPTTDVLGPGDVCDQARLDARGLTFPLILKPTNTDIYPRLNFAGRKKVYLISTLDELVSTIARIRAGGYDDGLILQRYLSGNESVMRVANTYSDTDGRLRAICVGQVAVTDRHPQRVGNNNAIVALRDDALTEKIRSFLDAHNYRGFANFDFLLDRDSGDYHVLEANLRLGASSFYTLAGNVNLVRHCVDDMVYGSPRPFEAAEQAGLWMTIPYPVVRRHCAPELRPLVTEAASHRRLHTLWYSKDLSPQRVVSNLRMDARLSRDTLRYAEAELNS</sequence>
<feature type="domain" description="ATP-grasp" evidence="2">
    <location>
        <begin position="129"/>
        <end position="331"/>
    </location>
</feature>
<dbReference type="SUPFAM" id="SSF56059">
    <property type="entry name" value="Glutathione synthetase ATP-binding domain-like"/>
    <property type="match status" value="1"/>
</dbReference>
<dbReference type="InterPro" id="IPR011761">
    <property type="entry name" value="ATP-grasp"/>
</dbReference>
<organism evidence="3 4">
    <name type="scientific">Nanchangia anserum</name>
    <dbReference type="NCBI Taxonomy" id="2692125"/>
    <lineage>
        <taxon>Bacteria</taxon>
        <taxon>Bacillati</taxon>
        <taxon>Actinomycetota</taxon>
        <taxon>Actinomycetes</taxon>
        <taxon>Actinomycetales</taxon>
        <taxon>Actinomycetaceae</taxon>
        <taxon>Nanchangia</taxon>
    </lineage>
</organism>
<accession>A0A8I0GAU3</accession>
<evidence type="ECO:0000313" key="4">
    <source>
        <dbReference type="Proteomes" id="UP000627538"/>
    </source>
</evidence>
<keyword evidence="1" id="KW-0547">Nucleotide-binding</keyword>
<evidence type="ECO:0000313" key="3">
    <source>
        <dbReference type="EMBL" id="MBD3688735.1"/>
    </source>
</evidence>
<gene>
    <name evidence="3" type="ORF">H8R10_00555</name>
</gene>
<reference evidence="3 4" key="1">
    <citation type="submission" date="2020-08" db="EMBL/GenBank/DDBJ databases">
        <title>Winkia gen. nov., sp. nov., isolated from faeces of the Anser albifrons in China.</title>
        <authorList>
            <person name="Liu Q."/>
        </authorList>
    </citation>
    <scope>NUCLEOTIDE SEQUENCE [LARGE SCALE GENOMIC DNA]</scope>
    <source>
        <strain evidence="3 4">C62</strain>
    </source>
</reference>
<dbReference type="RefSeq" id="WP_191070843.1">
    <property type="nucleotide sequence ID" value="NZ_CP060506.1"/>
</dbReference>
<keyword evidence="1" id="KW-0067">ATP-binding</keyword>
<dbReference type="AlphaFoldDB" id="A0A8I0GAU3"/>
<dbReference type="EMBL" id="JACRUO010000001">
    <property type="protein sequence ID" value="MBD3688735.1"/>
    <property type="molecule type" value="Genomic_DNA"/>
</dbReference>
<dbReference type="GO" id="GO:0005524">
    <property type="term" value="F:ATP binding"/>
    <property type="evidence" value="ECO:0007669"/>
    <property type="project" value="UniProtKB-UniRule"/>
</dbReference>
<dbReference type="InterPro" id="IPR005479">
    <property type="entry name" value="CPAse_ATP-bd"/>
</dbReference>
<protein>
    <recommendedName>
        <fullName evidence="2">ATP-grasp domain-containing protein</fullName>
    </recommendedName>
</protein>
<dbReference type="PROSITE" id="PS50975">
    <property type="entry name" value="ATP_GRASP"/>
    <property type="match status" value="1"/>
</dbReference>